<dbReference type="Gene3D" id="2.160.20.10">
    <property type="entry name" value="Single-stranded right-handed beta-helix, Pectin lyase-like"/>
    <property type="match status" value="2"/>
</dbReference>
<feature type="transmembrane region" description="Helical" evidence="7">
    <location>
        <begin position="69"/>
        <end position="88"/>
    </location>
</feature>
<evidence type="ECO:0000259" key="8">
    <source>
        <dbReference type="Pfam" id="PF01095"/>
    </source>
</evidence>
<proteinExistence type="inferred from homology"/>
<protein>
    <recommendedName>
        <fullName evidence="3">pectinesterase</fullName>
        <ecNumber evidence="3">3.1.1.11</ecNumber>
    </recommendedName>
</protein>
<evidence type="ECO:0000256" key="1">
    <source>
        <dbReference type="ARBA" id="ARBA00005184"/>
    </source>
</evidence>
<dbReference type="GO" id="GO:0030599">
    <property type="term" value="F:pectinesterase activity"/>
    <property type="evidence" value="ECO:0007669"/>
    <property type="project" value="UniProtKB-EC"/>
</dbReference>
<dbReference type="GO" id="GO:0045490">
    <property type="term" value="P:pectin catabolic process"/>
    <property type="evidence" value="ECO:0007669"/>
    <property type="project" value="UniProtKB-UniPathway"/>
</dbReference>
<dbReference type="EMBL" id="HG739110">
    <property type="protein sequence ID" value="CDP07498.1"/>
    <property type="molecule type" value="Genomic_DNA"/>
</dbReference>
<organism evidence="9 10">
    <name type="scientific">Coffea canephora</name>
    <name type="common">Robusta coffee</name>
    <dbReference type="NCBI Taxonomy" id="49390"/>
    <lineage>
        <taxon>Eukaryota</taxon>
        <taxon>Viridiplantae</taxon>
        <taxon>Streptophyta</taxon>
        <taxon>Embryophyta</taxon>
        <taxon>Tracheophyta</taxon>
        <taxon>Spermatophyta</taxon>
        <taxon>Magnoliopsida</taxon>
        <taxon>eudicotyledons</taxon>
        <taxon>Gunneridae</taxon>
        <taxon>Pentapetalae</taxon>
        <taxon>asterids</taxon>
        <taxon>lamiids</taxon>
        <taxon>Gentianales</taxon>
        <taxon>Rubiaceae</taxon>
        <taxon>Ixoroideae</taxon>
        <taxon>Gardenieae complex</taxon>
        <taxon>Bertiereae - Coffeeae clade</taxon>
        <taxon>Coffeeae</taxon>
        <taxon>Coffea</taxon>
    </lineage>
</organism>
<dbReference type="PANTHER" id="PTHR31321">
    <property type="entry name" value="ACYL-COA THIOESTER HYDROLASE YBHC-RELATED"/>
    <property type="match status" value="1"/>
</dbReference>
<dbReference type="UniPathway" id="UPA00545">
    <property type="reaction ID" value="UER00823"/>
</dbReference>
<dbReference type="Gramene" id="CDP07498">
    <property type="protein sequence ID" value="CDP07498"/>
    <property type="gene ID" value="GSCOC_T00024775001"/>
</dbReference>
<keyword evidence="7" id="KW-1133">Transmembrane helix</keyword>
<keyword evidence="10" id="KW-1185">Reference proteome</keyword>
<dbReference type="STRING" id="49390.A0A068UIP6"/>
<dbReference type="InterPro" id="IPR011050">
    <property type="entry name" value="Pectin_lyase_fold/virulence"/>
</dbReference>
<sequence length="248" mass="27556">MNVDQSGKGDHHRIQDAIDAEPFNNSHHVYILVNAGTYKEKIAVPANKAFITLSAIKPGTTIITCIQRLWGHIWFSNFFFFSFFPLLINDVRFKMKLIASSSRNNGTKAVALRASADRVSFFSFFKKCHLHSVSQGNGAITSQPRQSSSQETGFIFVGCKVSEAKSALPGRPWGDYSRVLFQTKDGVLRGVQVLWTRCKAPWSYGLTTQEVAPYLGWGVVGGPSWILSANYARIKRISTMTSNNFHGG</sequence>
<dbReference type="GO" id="GO:0042545">
    <property type="term" value="P:cell wall modification"/>
    <property type="evidence" value="ECO:0007669"/>
    <property type="project" value="InterPro"/>
</dbReference>
<accession>A0A068UIP6</accession>
<evidence type="ECO:0000313" key="10">
    <source>
        <dbReference type="Proteomes" id="UP000295252"/>
    </source>
</evidence>
<evidence type="ECO:0000256" key="4">
    <source>
        <dbReference type="ARBA" id="ARBA00022801"/>
    </source>
</evidence>
<evidence type="ECO:0000256" key="6">
    <source>
        <dbReference type="ARBA" id="ARBA00047928"/>
    </source>
</evidence>
<evidence type="ECO:0000256" key="3">
    <source>
        <dbReference type="ARBA" id="ARBA00013229"/>
    </source>
</evidence>
<dbReference type="InterPro" id="IPR000070">
    <property type="entry name" value="Pectinesterase_cat"/>
</dbReference>
<keyword evidence="7" id="KW-0812">Transmembrane</keyword>
<dbReference type="EC" id="3.1.1.11" evidence="3"/>
<keyword evidence="7" id="KW-0472">Membrane</keyword>
<comment type="similarity">
    <text evidence="2">Belongs to the pectinesterase family.</text>
</comment>
<dbReference type="Pfam" id="PF01095">
    <property type="entry name" value="Pectinesterase"/>
    <property type="match status" value="1"/>
</dbReference>
<dbReference type="InParanoid" id="A0A068UIP6"/>
<reference evidence="10" key="1">
    <citation type="journal article" date="2014" name="Science">
        <title>The coffee genome provides insight into the convergent evolution of caffeine biosynthesis.</title>
        <authorList>
            <person name="Denoeud F."/>
            <person name="Carretero-Paulet L."/>
            <person name="Dereeper A."/>
            <person name="Droc G."/>
            <person name="Guyot R."/>
            <person name="Pietrella M."/>
            <person name="Zheng C."/>
            <person name="Alberti A."/>
            <person name="Anthony F."/>
            <person name="Aprea G."/>
            <person name="Aury J.M."/>
            <person name="Bento P."/>
            <person name="Bernard M."/>
            <person name="Bocs S."/>
            <person name="Campa C."/>
            <person name="Cenci A."/>
            <person name="Combes M.C."/>
            <person name="Crouzillat D."/>
            <person name="Da Silva C."/>
            <person name="Daddiego L."/>
            <person name="De Bellis F."/>
            <person name="Dussert S."/>
            <person name="Garsmeur O."/>
            <person name="Gayraud T."/>
            <person name="Guignon V."/>
            <person name="Jahn K."/>
            <person name="Jamilloux V."/>
            <person name="Joet T."/>
            <person name="Labadie K."/>
            <person name="Lan T."/>
            <person name="Leclercq J."/>
            <person name="Lepelley M."/>
            <person name="Leroy T."/>
            <person name="Li L.T."/>
            <person name="Librado P."/>
            <person name="Lopez L."/>
            <person name="Munoz A."/>
            <person name="Noel B."/>
            <person name="Pallavicini A."/>
            <person name="Perrotta G."/>
            <person name="Poncet V."/>
            <person name="Pot D."/>
            <person name="Priyono X."/>
            <person name="Rigoreau M."/>
            <person name="Rouard M."/>
            <person name="Rozas J."/>
            <person name="Tranchant-Dubreuil C."/>
            <person name="VanBuren R."/>
            <person name="Zhang Q."/>
            <person name="Andrade A.C."/>
            <person name="Argout X."/>
            <person name="Bertrand B."/>
            <person name="de Kochko A."/>
            <person name="Graziosi G."/>
            <person name="Henry R.J."/>
            <person name="Jayarama X."/>
            <person name="Ming R."/>
            <person name="Nagai C."/>
            <person name="Rounsley S."/>
            <person name="Sankoff D."/>
            <person name="Giuliano G."/>
            <person name="Albert V.A."/>
            <person name="Wincker P."/>
            <person name="Lashermes P."/>
        </authorList>
    </citation>
    <scope>NUCLEOTIDE SEQUENCE [LARGE SCALE GENOMIC DNA]</scope>
    <source>
        <strain evidence="10">cv. DH200-94</strain>
    </source>
</reference>
<evidence type="ECO:0000313" key="9">
    <source>
        <dbReference type="EMBL" id="CDP07498.1"/>
    </source>
</evidence>
<dbReference type="SUPFAM" id="SSF51126">
    <property type="entry name" value="Pectin lyase-like"/>
    <property type="match status" value="1"/>
</dbReference>
<dbReference type="PhylomeDB" id="A0A068UIP6"/>
<evidence type="ECO:0000256" key="7">
    <source>
        <dbReference type="SAM" id="Phobius"/>
    </source>
</evidence>
<feature type="domain" description="Pectinesterase catalytic" evidence="8">
    <location>
        <begin position="3"/>
        <end position="123"/>
    </location>
</feature>
<evidence type="ECO:0000256" key="2">
    <source>
        <dbReference type="ARBA" id="ARBA00008891"/>
    </source>
</evidence>
<keyword evidence="5" id="KW-0063">Aspartyl esterase</keyword>
<dbReference type="Proteomes" id="UP000295252">
    <property type="component" value="Chromosome II"/>
</dbReference>
<dbReference type="InterPro" id="IPR012334">
    <property type="entry name" value="Pectin_lyas_fold"/>
</dbReference>
<gene>
    <name evidence="9" type="ORF">GSCOC_T00024775001</name>
</gene>
<name>A0A068UIP6_COFCA</name>
<dbReference type="AlphaFoldDB" id="A0A068UIP6"/>
<comment type="pathway">
    <text evidence="1">Glycan metabolism; pectin degradation; 2-dehydro-3-deoxy-D-gluconate from pectin: step 1/5.</text>
</comment>
<keyword evidence="4" id="KW-0378">Hydrolase</keyword>
<dbReference type="PANTHER" id="PTHR31321:SF77">
    <property type="entry name" value="PECTINESTERASE CATALYTIC DOMAIN-CONTAINING PROTEIN"/>
    <property type="match status" value="1"/>
</dbReference>
<comment type="catalytic activity">
    <reaction evidence="6">
        <text>[(1-&gt;4)-alpha-D-galacturonosyl methyl ester](n) + n H2O = [(1-&gt;4)-alpha-D-galacturonosyl](n) + n methanol + n H(+)</text>
        <dbReference type="Rhea" id="RHEA:22380"/>
        <dbReference type="Rhea" id="RHEA-COMP:14570"/>
        <dbReference type="Rhea" id="RHEA-COMP:14573"/>
        <dbReference type="ChEBI" id="CHEBI:15377"/>
        <dbReference type="ChEBI" id="CHEBI:15378"/>
        <dbReference type="ChEBI" id="CHEBI:17790"/>
        <dbReference type="ChEBI" id="CHEBI:140522"/>
        <dbReference type="ChEBI" id="CHEBI:140523"/>
        <dbReference type="EC" id="3.1.1.11"/>
    </reaction>
</comment>
<evidence type="ECO:0000256" key="5">
    <source>
        <dbReference type="ARBA" id="ARBA00023085"/>
    </source>
</evidence>